<dbReference type="PANTHER" id="PTHR44858">
    <property type="entry name" value="TETRATRICOPEPTIDE REPEAT PROTEIN 6"/>
    <property type="match status" value="1"/>
</dbReference>
<dbReference type="SMART" id="SM00028">
    <property type="entry name" value="TPR"/>
    <property type="match status" value="4"/>
</dbReference>
<dbReference type="Pfam" id="PF07719">
    <property type="entry name" value="TPR_2"/>
    <property type="match status" value="1"/>
</dbReference>
<dbReference type="AlphaFoldDB" id="A0A848IW61"/>
<evidence type="ECO:0000256" key="2">
    <source>
        <dbReference type="ARBA" id="ARBA00022803"/>
    </source>
</evidence>
<dbReference type="InterPro" id="IPR011990">
    <property type="entry name" value="TPR-like_helical_dom_sf"/>
</dbReference>
<dbReference type="PROSITE" id="PS50005">
    <property type="entry name" value="TPR"/>
    <property type="match status" value="3"/>
</dbReference>
<evidence type="ECO:0000313" key="5">
    <source>
        <dbReference type="EMBL" id="NMM47926.1"/>
    </source>
</evidence>
<dbReference type="Gene3D" id="1.25.40.10">
    <property type="entry name" value="Tetratricopeptide repeat domain"/>
    <property type="match status" value="2"/>
</dbReference>
<feature type="transmembrane region" description="Helical" evidence="4">
    <location>
        <begin position="90"/>
        <end position="114"/>
    </location>
</feature>
<evidence type="ECO:0000313" key="6">
    <source>
        <dbReference type="Proteomes" id="UP000559010"/>
    </source>
</evidence>
<feature type="repeat" description="TPR" evidence="3">
    <location>
        <begin position="343"/>
        <end position="376"/>
    </location>
</feature>
<feature type="transmembrane region" description="Helical" evidence="4">
    <location>
        <begin position="120"/>
        <end position="137"/>
    </location>
</feature>
<keyword evidence="1" id="KW-0677">Repeat</keyword>
<keyword evidence="4" id="KW-1133">Transmembrane helix</keyword>
<comment type="caution">
    <text evidence="5">The sequence shown here is derived from an EMBL/GenBank/DDBJ whole genome shotgun (WGS) entry which is preliminary data.</text>
</comment>
<keyword evidence="4" id="KW-0472">Membrane</keyword>
<keyword evidence="6" id="KW-1185">Reference proteome</keyword>
<feature type="repeat" description="TPR" evidence="3">
    <location>
        <begin position="241"/>
        <end position="274"/>
    </location>
</feature>
<dbReference type="Proteomes" id="UP000559010">
    <property type="component" value="Unassembled WGS sequence"/>
</dbReference>
<dbReference type="RefSeq" id="WP_169678937.1">
    <property type="nucleotide sequence ID" value="NZ_JABBNU010000003.1"/>
</dbReference>
<accession>A0A848IW61</accession>
<proteinExistence type="predicted"/>
<dbReference type="Pfam" id="PF00515">
    <property type="entry name" value="TPR_1"/>
    <property type="match status" value="1"/>
</dbReference>
<dbReference type="PANTHER" id="PTHR44858:SF1">
    <property type="entry name" value="UDP-N-ACETYLGLUCOSAMINE--PEPTIDE N-ACETYLGLUCOSAMINYLTRANSFERASE SPINDLY-RELATED"/>
    <property type="match status" value="1"/>
</dbReference>
<dbReference type="EMBL" id="JABBNU010000003">
    <property type="protein sequence ID" value="NMM47926.1"/>
    <property type="molecule type" value="Genomic_DNA"/>
</dbReference>
<dbReference type="PROSITE" id="PS50293">
    <property type="entry name" value="TPR_REGION"/>
    <property type="match status" value="1"/>
</dbReference>
<feature type="repeat" description="TPR" evidence="3">
    <location>
        <begin position="275"/>
        <end position="308"/>
    </location>
</feature>
<keyword evidence="2 3" id="KW-0802">TPR repeat</keyword>
<keyword evidence="4" id="KW-0812">Transmembrane</keyword>
<gene>
    <name evidence="5" type="ORF">HH304_05900</name>
</gene>
<dbReference type="Pfam" id="PF13181">
    <property type="entry name" value="TPR_8"/>
    <property type="match status" value="1"/>
</dbReference>
<protein>
    <submittedName>
        <fullName evidence="5">Tetratricopeptide repeat protein</fullName>
    </submittedName>
</protein>
<organism evidence="5 6">
    <name type="scientific">Marinigracilibium pacificum</name>
    <dbReference type="NCBI Taxonomy" id="2729599"/>
    <lineage>
        <taxon>Bacteria</taxon>
        <taxon>Pseudomonadati</taxon>
        <taxon>Bacteroidota</taxon>
        <taxon>Cytophagia</taxon>
        <taxon>Cytophagales</taxon>
        <taxon>Flammeovirgaceae</taxon>
        <taxon>Marinigracilibium</taxon>
    </lineage>
</organism>
<dbReference type="InterPro" id="IPR019734">
    <property type="entry name" value="TPR_rpt"/>
</dbReference>
<dbReference type="InterPro" id="IPR050498">
    <property type="entry name" value="Ycf3"/>
</dbReference>
<evidence type="ECO:0000256" key="1">
    <source>
        <dbReference type="ARBA" id="ARBA00022737"/>
    </source>
</evidence>
<feature type="transmembrane region" description="Helical" evidence="4">
    <location>
        <begin position="6"/>
        <end position="24"/>
    </location>
</feature>
<dbReference type="InterPro" id="IPR013105">
    <property type="entry name" value="TPR_2"/>
</dbReference>
<name>A0A848IW61_9BACT</name>
<sequence>MEFLLDLALIYVLVIIAGAVTTIVHEMGHAIAGLLVFKGPIHVYIGSYGKSDSDLNLNLGRLKISFKYKLHYWRGGLCIAGTPEKSLVRLYLFTLCGPVASLIIAITALLFLIYSDIQDVMFLGTMVLLVSASIDFLRNIIPEPNPIILDDGGITFNDGQTLKYYREFKDVYNEILTLSQLYQSNEFEEGLKFFSSLENPETNKHLASIGSAFLIKLGRDQEAIDLMDKSKKHKSNKKWTADQYINYALAHAHLEKYEKALEYYDKSLKLNPNCFVSLNNKAYTFTIIGKYKEAIEDANKAIEINPAFAFSYNNRGLAKIKIGNKEDGLIDIYKSIELDDKNSYAYKNLGIYHLENDQLELAIENFNKANELDPKTEGLEELIIEANKKVLKEI</sequence>
<dbReference type="SUPFAM" id="SSF48452">
    <property type="entry name" value="TPR-like"/>
    <property type="match status" value="1"/>
</dbReference>
<reference evidence="5 6" key="1">
    <citation type="submission" date="2020-04" db="EMBL/GenBank/DDBJ databases">
        <title>Flammeovirgaceae bacterium KN852 isolated from deep sea.</title>
        <authorList>
            <person name="Zhang D.-C."/>
        </authorList>
    </citation>
    <scope>NUCLEOTIDE SEQUENCE [LARGE SCALE GENOMIC DNA]</scope>
    <source>
        <strain evidence="5 6">KN852</strain>
    </source>
</reference>
<evidence type="ECO:0000256" key="3">
    <source>
        <dbReference type="PROSITE-ProRule" id="PRU00339"/>
    </source>
</evidence>
<evidence type="ECO:0000256" key="4">
    <source>
        <dbReference type="SAM" id="Phobius"/>
    </source>
</evidence>